<evidence type="ECO:0000256" key="2">
    <source>
        <dbReference type="ARBA" id="ARBA00007643"/>
    </source>
</evidence>
<dbReference type="PANTHER" id="PTHR13486">
    <property type="entry name" value="TELOMERE LENGTH AND SILENCING PROTEIN 1 TLS1 FAMILY MEMBER"/>
    <property type="match status" value="1"/>
</dbReference>
<feature type="compositionally biased region" description="Basic and acidic residues" evidence="4">
    <location>
        <begin position="261"/>
        <end position="285"/>
    </location>
</feature>
<proteinExistence type="inferred from homology"/>
<comment type="subcellular location">
    <subcellularLocation>
        <location evidence="1">Nucleus</location>
    </subcellularLocation>
</comment>
<evidence type="ECO:0000256" key="4">
    <source>
        <dbReference type="SAM" id="MobiDB-lite"/>
    </source>
</evidence>
<evidence type="ECO:0000256" key="1">
    <source>
        <dbReference type="ARBA" id="ARBA00004123"/>
    </source>
</evidence>
<name>A0A507BWZ2_9FUNG</name>
<keyword evidence="3" id="KW-0539">Nucleus</keyword>
<dbReference type="InterPro" id="IPR010756">
    <property type="entry name" value="Tls1-like"/>
</dbReference>
<dbReference type="PANTHER" id="PTHR13486:SF2">
    <property type="entry name" value="SPLICING FACTOR C9ORF78"/>
    <property type="match status" value="1"/>
</dbReference>
<feature type="region of interest" description="Disordered" evidence="4">
    <location>
        <begin position="1"/>
        <end position="38"/>
    </location>
</feature>
<gene>
    <name evidence="5" type="ORF">SmJEL517_g05083</name>
</gene>
<feature type="compositionally biased region" description="Basic residues" evidence="4">
    <location>
        <begin position="7"/>
        <end position="18"/>
    </location>
</feature>
<organism evidence="5 6">
    <name type="scientific">Synchytrium microbalum</name>
    <dbReference type="NCBI Taxonomy" id="1806994"/>
    <lineage>
        <taxon>Eukaryota</taxon>
        <taxon>Fungi</taxon>
        <taxon>Fungi incertae sedis</taxon>
        <taxon>Chytridiomycota</taxon>
        <taxon>Chytridiomycota incertae sedis</taxon>
        <taxon>Chytridiomycetes</taxon>
        <taxon>Synchytriales</taxon>
        <taxon>Synchytriaceae</taxon>
        <taxon>Synchytrium</taxon>
    </lineage>
</organism>
<dbReference type="STRING" id="1806994.A0A507BWZ2"/>
<reference evidence="5 6" key="1">
    <citation type="journal article" date="2019" name="Sci. Rep.">
        <title>Comparative genomics of chytrid fungi reveal insights into the obligate biotrophic and pathogenic lifestyle of Synchytrium endobioticum.</title>
        <authorList>
            <person name="van de Vossenberg B.T.L.H."/>
            <person name="Warris S."/>
            <person name="Nguyen H.D.T."/>
            <person name="van Gent-Pelzer M.P.E."/>
            <person name="Joly D.L."/>
            <person name="van de Geest H.C."/>
            <person name="Bonants P.J.M."/>
            <person name="Smith D.S."/>
            <person name="Levesque C.A."/>
            <person name="van der Lee T.A.J."/>
        </authorList>
    </citation>
    <scope>NUCLEOTIDE SEQUENCE [LARGE SCALE GENOMIC DNA]</scope>
    <source>
        <strain evidence="5 6">JEL517</strain>
    </source>
</reference>
<dbReference type="EMBL" id="QEAO01000041">
    <property type="protein sequence ID" value="TPX31668.1"/>
    <property type="molecule type" value="Genomic_DNA"/>
</dbReference>
<keyword evidence="6" id="KW-1185">Reference proteome</keyword>
<comment type="caution">
    <text evidence="5">The sequence shown here is derived from an EMBL/GenBank/DDBJ whole genome shotgun (WGS) entry which is preliminary data.</text>
</comment>
<dbReference type="Proteomes" id="UP000319731">
    <property type="component" value="Unassembled WGS sequence"/>
</dbReference>
<dbReference type="OrthoDB" id="5627at2759"/>
<dbReference type="Pfam" id="PF07052">
    <property type="entry name" value="Hep_59"/>
    <property type="match status" value="1"/>
</dbReference>
<dbReference type="GO" id="GO:0000398">
    <property type="term" value="P:mRNA splicing, via spliceosome"/>
    <property type="evidence" value="ECO:0007669"/>
    <property type="project" value="TreeGrafter"/>
</dbReference>
<dbReference type="GO" id="GO:0005681">
    <property type="term" value="C:spliceosomal complex"/>
    <property type="evidence" value="ECO:0007669"/>
    <property type="project" value="TreeGrafter"/>
</dbReference>
<protein>
    <submittedName>
        <fullName evidence="5">Uncharacterized protein</fullName>
    </submittedName>
</protein>
<sequence length="292" mass="32491">MSEAIKFKKTTKRSIRKKPTSDGEDVEESNDAQATDDHRQILQDALELREFRKRTQGMTAADLMKGDPKTQKVVKPVEQPVADPFSGGFVDPTLIKADKLSGQFTTQSNAMDTDALMRDYIERELKKRRGDTSEQTVDEPSADHAQVDHEDDLFHIPDYLQLPKAKVKEGNVTLSTSMLTAIPEIDLGIQAKLKNIEDTEVAKKRAVAEREKNKNKDPIAYIGSTLAAADRFWNGKTGPDTDGSIFGRDGAPPQLAGIGTSKEEGKKRKTEKGGSKATDDQTMERFKKRSRR</sequence>
<comment type="similarity">
    <text evidence="2">Belongs to the TLS1 family.</text>
</comment>
<feature type="region of interest" description="Disordered" evidence="4">
    <location>
        <begin position="233"/>
        <end position="292"/>
    </location>
</feature>
<dbReference type="RefSeq" id="XP_031023042.1">
    <property type="nucleotide sequence ID" value="XM_031171011.1"/>
</dbReference>
<evidence type="ECO:0000313" key="5">
    <source>
        <dbReference type="EMBL" id="TPX31668.1"/>
    </source>
</evidence>
<evidence type="ECO:0000256" key="3">
    <source>
        <dbReference type="ARBA" id="ARBA00023242"/>
    </source>
</evidence>
<dbReference type="AlphaFoldDB" id="A0A507BWZ2"/>
<dbReference type="GeneID" id="42006308"/>
<evidence type="ECO:0000313" key="6">
    <source>
        <dbReference type="Proteomes" id="UP000319731"/>
    </source>
</evidence>
<accession>A0A507BWZ2</accession>